<name>A0ABD7HH91_9MYCO</name>
<proteinExistence type="predicted"/>
<sequence>MDSYLYAQQLEERRRTHHNYRQALEAVGNPERMAALKRQHDEVAALREAMRSPLRRRIAAAWRALTGSS</sequence>
<gene>
    <name evidence="1" type="ORF">D2E76_24940</name>
</gene>
<evidence type="ECO:0008006" key="3">
    <source>
        <dbReference type="Google" id="ProtNLM"/>
    </source>
</evidence>
<evidence type="ECO:0000313" key="2">
    <source>
        <dbReference type="Proteomes" id="UP000284557"/>
    </source>
</evidence>
<comment type="caution">
    <text evidence="1">The sequence shown here is derived from an EMBL/GenBank/DDBJ whole genome shotgun (WGS) entry which is preliminary data.</text>
</comment>
<organism evidence="1 2">
    <name type="scientific">Mycobacteroides abscessus</name>
    <dbReference type="NCBI Taxonomy" id="36809"/>
    <lineage>
        <taxon>Bacteria</taxon>
        <taxon>Bacillati</taxon>
        <taxon>Actinomycetota</taxon>
        <taxon>Actinomycetes</taxon>
        <taxon>Mycobacteriales</taxon>
        <taxon>Mycobacteriaceae</taxon>
        <taxon>Mycobacteroides</taxon>
    </lineage>
</organism>
<evidence type="ECO:0000313" key="1">
    <source>
        <dbReference type="EMBL" id="RIT29568.1"/>
    </source>
</evidence>
<dbReference type="Proteomes" id="UP000284557">
    <property type="component" value="Unassembled WGS sequence"/>
</dbReference>
<protein>
    <recommendedName>
        <fullName evidence="3">DUF465 domain-containing protein</fullName>
    </recommendedName>
</protein>
<accession>A0ABD7HH91</accession>
<dbReference type="AlphaFoldDB" id="A0ABD7HH91"/>
<reference evidence="1 2" key="1">
    <citation type="submission" date="2018-08" db="EMBL/GenBank/DDBJ databases">
        <title>Linezolid Resistance in Mycobacterium abscessus: MIC Distribution and Comprehensive Investigation of Resistance Mechanisms.</title>
        <authorList>
            <person name="Ye M."/>
            <person name="Xu L."/>
            <person name="Zou Y."/>
            <person name="Li B."/>
            <person name="Guo Q."/>
            <person name="Zhang Y."/>
            <person name="Zhan M."/>
            <person name="Xu B."/>
            <person name="Yu F."/>
            <person name="Zhang Z."/>
            <person name="Chu H."/>
        </authorList>
    </citation>
    <scope>NUCLEOTIDE SEQUENCE [LARGE SCALE GENOMIC DNA]</scope>
    <source>
        <strain evidence="1 2">G143</strain>
    </source>
</reference>
<dbReference type="RefSeq" id="WP_100472592.1">
    <property type="nucleotide sequence ID" value="NZ_JAMLBM010000008.1"/>
</dbReference>
<dbReference type="EMBL" id="QXBN01000030">
    <property type="protein sequence ID" value="RIT29568.1"/>
    <property type="molecule type" value="Genomic_DNA"/>
</dbReference>